<organism evidence="5 6">
    <name type="scientific">Meganyctiphanes norvegica</name>
    <name type="common">Northern krill</name>
    <name type="synonym">Thysanopoda norvegica</name>
    <dbReference type="NCBI Taxonomy" id="48144"/>
    <lineage>
        <taxon>Eukaryota</taxon>
        <taxon>Metazoa</taxon>
        <taxon>Ecdysozoa</taxon>
        <taxon>Arthropoda</taxon>
        <taxon>Crustacea</taxon>
        <taxon>Multicrustacea</taxon>
        <taxon>Malacostraca</taxon>
        <taxon>Eumalacostraca</taxon>
        <taxon>Eucarida</taxon>
        <taxon>Euphausiacea</taxon>
        <taxon>Euphausiidae</taxon>
        <taxon>Meganyctiphanes</taxon>
    </lineage>
</organism>
<dbReference type="InterPro" id="IPR000182">
    <property type="entry name" value="GNAT_dom"/>
</dbReference>
<feature type="domain" description="N-acetyltransferase" evidence="4">
    <location>
        <begin position="171"/>
        <end position="327"/>
    </location>
</feature>
<proteinExistence type="inferred from homology"/>
<dbReference type="GO" id="GO:0008080">
    <property type="term" value="F:N-acetyltransferase activity"/>
    <property type="evidence" value="ECO:0007669"/>
    <property type="project" value="TreeGrafter"/>
</dbReference>
<evidence type="ECO:0000256" key="1">
    <source>
        <dbReference type="ARBA" id="ARBA00008694"/>
    </source>
</evidence>
<evidence type="ECO:0000256" key="3">
    <source>
        <dbReference type="ARBA" id="ARBA00023315"/>
    </source>
</evidence>
<name>A0AAV2QYG1_MEGNR</name>
<evidence type="ECO:0000313" key="5">
    <source>
        <dbReference type="EMBL" id="CAL4107724.1"/>
    </source>
</evidence>
<dbReference type="CDD" id="cd04301">
    <property type="entry name" value="NAT_SF"/>
    <property type="match status" value="2"/>
</dbReference>
<dbReference type="Pfam" id="PF00583">
    <property type="entry name" value="Acetyltransf_1"/>
    <property type="match status" value="2"/>
</dbReference>
<dbReference type="EMBL" id="CAXKWB010013433">
    <property type="protein sequence ID" value="CAL4107724.1"/>
    <property type="molecule type" value="Genomic_DNA"/>
</dbReference>
<dbReference type="AlphaFoldDB" id="A0AAV2QYG1"/>
<dbReference type="PANTHER" id="PTHR10545:SF29">
    <property type="entry name" value="GH14572P-RELATED"/>
    <property type="match status" value="1"/>
</dbReference>
<evidence type="ECO:0000313" key="6">
    <source>
        <dbReference type="Proteomes" id="UP001497623"/>
    </source>
</evidence>
<accession>A0AAV2QYG1</accession>
<dbReference type="FunFam" id="3.40.630.30:FF:000064">
    <property type="entry name" value="GNAT family acetyltransferase"/>
    <property type="match status" value="1"/>
</dbReference>
<dbReference type="InterPro" id="IPR051016">
    <property type="entry name" value="Diverse_Substrate_AcTransf"/>
</dbReference>
<keyword evidence="6" id="KW-1185">Reference proteome</keyword>
<dbReference type="Gene3D" id="3.40.630.30">
    <property type="match status" value="2"/>
</dbReference>
<dbReference type="Proteomes" id="UP001497623">
    <property type="component" value="Unassembled WGS sequence"/>
</dbReference>
<comment type="caution">
    <text evidence="5">The sequence shown here is derived from an EMBL/GenBank/DDBJ whole genome shotgun (WGS) entry which is preliminary data.</text>
</comment>
<gene>
    <name evidence="5" type="ORF">MNOR_LOCUS18639</name>
</gene>
<evidence type="ECO:0000256" key="2">
    <source>
        <dbReference type="ARBA" id="ARBA00022679"/>
    </source>
</evidence>
<comment type="similarity">
    <text evidence="1">Belongs to the acetyltransferase family.</text>
</comment>
<dbReference type="InterPro" id="IPR016181">
    <property type="entry name" value="Acyl_CoA_acyltransferase"/>
</dbReference>
<dbReference type="PROSITE" id="PS51186">
    <property type="entry name" value="GNAT"/>
    <property type="match status" value="2"/>
</dbReference>
<feature type="domain" description="N-acetyltransferase" evidence="4">
    <location>
        <begin position="9"/>
        <end position="157"/>
    </location>
</feature>
<evidence type="ECO:0000259" key="4">
    <source>
        <dbReference type="PROSITE" id="PS51186"/>
    </source>
</evidence>
<keyword evidence="3" id="KW-0012">Acyltransferase</keyword>
<sequence length="333" mass="38451">MFSIMMEELKVREANPSDQLAVIKIMEKSCGAKETNMYKFEHYVFGENVFCLLGEKTVNDQDILVGFLLYYYTYSTWKGRCLLMEDIYVSPSDRRTGVASVLLKKVLKIGLTMNCKRLNFQISQDNIPGSSFSFKYGARNLTLEENWHLFRMEQTAMNNMANSCNTLPECCKIRKAKLGDGSAIMKLILELADYEKMPEGPQISYQILEADGFGNKSFYECYIAEKENTIVGYVLFFLTYNYEGKCLYMEDLYVTPSHRGKGIGSSLWRIAIQYGLDNQCLRSEFSVLSWNTPSISFYNSKRAEDITKKEGIHFFRLNHNEMKMICSQEISQE</sequence>
<protein>
    <recommendedName>
        <fullName evidence="4">N-acetyltransferase domain-containing protein</fullName>
    </recommendedName>
</protein>
<dbReference type="SUPFAM" id="SSF55729">
    <property type="entry name" value="Acyl-CoA N-acyltransferases (Nat)"/>
    <property type="match status" value="2"/>
</dbReference>
<reference evidence="5 6" key="1">
    <citation type="submission" date="2024-05" db="EMBL/GenBank/DDBJ databases">
        <authorList>
            <person name="Wallberg A."/>
        </authorList>
    </citation>
    <scope>NUCLEOTIDE SEQUENCE [LARGE SCALE GENOMIC DNA]</scope>
</reference>
<dbReference type="PANTHER" id="PTHR10545">
    <property type="entry name" value="DIAMINE N-ACETYLTRANSFERASE"/>
    <property type="match status" value="1"/>
</dbReference>
<keyword evidence="2" id="KW-0808">Transferase</keyword>